<dbReference type="Pfam" id="PF02720">
    <property type="entry name" value="DUF222"/>
    <property type="match status" value="1"/>
</dbReference>
<evidence type="ECO:0000259" key="1">
    <source>
        <dbReference type="SMART" id="SM00507"/>
    </source>
</evidence>
<dbReference type="Gene3D" id="1.10.30.50">
    <property type="match status" value="1"/>
</dbReference>
<evidence type="ECO:0000313" key="2">
    <source>
        <dbReference type="EMBL" id="KOS11477.1"/>
    </source>
</evidence>
<dbReference type="InterPro" id="IPR003870">
    <property type="entry name" value="DUF222"/>
</dbReference>
<sequence length="432" mass="47379">MDECLAWHRLEAIVQAGKARALAAAQATALERMAESPSAQSRAREMPIRGMAAEIGAALRINDRTVQTHMDQAHRLCTEYPATWSAWSAGKIDRSHTRVIVDAGAAIRDPEARAAYERDVLDYAVKTTPGRVRPYAQQVADKHHPRTMQERHDEALPTRRVWVEDLDDGLSMLGIIGPSTEIHGAYDRATQQAKALKGHDLRNRREAAERAATDEQVDGTENDSTCTWFDDRTRDQMRVDIILDTLLTAAPSVDPTEDGLGSIKAVVQVTIPATTLAGTTTGGAELNGKCAIDPATVRTLTGTATGFDRVFLHPVTGAVLTVDRYTPNAALKRLLLARDVRCAFPGCRHPALRSEIDHRKDHAKGGTTDEDNLGPFCLRHHTVKHTEGWTVTQLPGGRLHFTAPFGKTYTEDPPPRVMFLPDPQPEPAPAPF</sequence>
<accession>A0A0M8MJP8</accession>
<organism evidence="2 3">
    <name type="scientific">Microbacterium aurantiacum</name>
    <dbReference type="NCBI Taxonomy" id="162393"/>
    <lineage>
        <taxon>Bacteria</taxon>
        <taxon>Bacillati</taxon>
        <taxon>Actinomycetota</taxon>
        <taxon>Actinomycetes</taxon>
        <taxon>Micrococcales</taxon>
        <taxon>Microbacteriaceae</taxon>
        <taxon>Microbacterium</taxon>
    </lineage>
</organism>
<comment type="caution">
    <text evidence="2">The sequence shown here is derived from an EMBL/GenBank/DDBJ whole genome shotgun (WGS) entry which is preliminary data.</text>
</comment>
<evidence type="ECO:0000313" key="3">
    <source>
        <dbReference type="Proteomes" id="UP000037737"/>
    </source>
</evidence>
<keyword evidence="3" id="KW-1185">Reference proteome</keyword>
<dbReference type="SMART" id="SM00507">
    <property type="entry name" value="HNHc"/>
    <property type="match status" value="1"/>
</dbReference>
<dbReference type="AlphaFoldDB" id="A0A0M8MJP8"/>
<name>A0A0M8MJP8_9MICO</name>
<protein>
    <recommendedName>
        <fullName evidence="1">HNH nuclease domain-containing protein</fullName>
    </recommendedName>
</protein>
<reference evidence="2" key="1">
    <citation type="submission" date="2015-04" db="EMBL/GenBank/DDBJ databases">
        <title>Complete genome sequence of Microbacterium chocolatum SIT 101, a bacterium enantioselectively hydrolyzing mesomeric diesters.</title>
        <authorList>
            <person name="Li X."/>
            <person name="Xu Y."/>
        </authorList>
    </citation>
    <scope>NUCLEOTIDE SEQUENCE [LARGE SCALE GENOMIC DNA]</scope>
    <source>
        <strain evidence="2">SIT 101</strain>
    </source>
</reference>
<dbReference type="InterPro" id="IPR003615">
    <property type="entry name" value="HNH_nuc"/>
</dbReference>
<dbReference type="PATRIC" id="fig|84292.3.peg.1016"/>
<proteinExistence type="predicted"/>
<feature type="domain" description="HNH nuclease" evidence="1">
    <location>
        <begin position="330"/>
        <end position="382"/>
    </location>
</feature>
<gene>
    <name evidence="2" type="ORF">XI38_04915</name>
</gene>
<dbReference type="Proteomes" id="UP000037737">
    <property type="component" value="Unassembled WGS sequence"/>
</dbReference>
<dbReference type="EMBL" id="LAVO01000005">
    <property type="protein sequence ID" value="KOS11477.1"/>
    <property type="molecule type" value="Genomic_DNA"/>
</dbReference>
<dbReference type="CDD" id="cd00085">
    <property type="entry name" value="HNHc"/>
    <property type="match status" value="1"/>
</dbReference>